<dbReference type="Proteomes" id="UP000257109">
    <property type="component" value="Unassembled WGS sequence"/>
</dbReference>
<proteinExistence type="predicted"/>
<dbReference type="OrthoDB" id="2551793at2759"/>
<evidence type="ECO:0008006" key="3">
    <source>
        <dbReference type="Google" id="ProtNLM"/>
    </source>
</evidence>
<protein>
    <recommendedName>
        <fullName evidence="3">Copia protein</fullName>
    </recommendedName>
</protein>
<name>A0A371HJ00_MUCPR</name>
<keyword evidence="2" id="KW-1185">Reference proteome</keyword>
<sequence>MQELDYILDYQKERYYILLHSRSKHIEIKHHFIKEYVQKGTLYLKFISIYKQLVDIFTKPHHEYKLGHIKNLLRIKVRIDILAIATTTWCEQVGKRYGRNNIIPMKLDTLKVIETANVKPTKVELATMSKCLASSTKTTRTFMKKRKLTLPTLDDDEEVVAETRTPKWLKKRKMMMKPFDLNDQKENTN</sequence>
<evidence type="ECO:0000313" key="1">
    <source>
        <dbReference type="EMBL" id="RDY02775.1"/>
    </source>
</evidence>
<dbReference type="EMBL" id="QJKJ01002461">
    <property type="protein sequence ID" value="RDY02775.1"/>
    <property type="molecule type" value="Genomic_DNA"/>
</dbReference>
<feature type="non-terminal residue" evidence="1">
    <location>
        <position position="1"/>
    </location>
</feature>
<reference evidence="1" key="1">
    <citation type="submission" date="2018-05" db="EMBL/GenBank/DDBJ databases">
        <title>Draft genome of Mucuna pruriens seed.</title>
        <authorList>
            <person name="Nnadi N.E."/>
            <person name="Vos R."/>
            <person name="Hasami M.H."/>
            <person name="Devisetty U.K."/>
            <person name="Aguiy J.C."/>
        </authorList>
    </citation>
    <scope>NUCLEOTIDE SEQUENCE [LARGE SCALE GENOMIC DNA]</scope>
    <source>
        <strain evidence="1">JCA_2017</strain>
    </source>
</reference>
<dbReference type="AlphaFoldDB" id="A0A371HJ00"/>
<comment type="caution">
    <text evidence="1">The sequence shown here is derived from an EMBL/GenBank/DDBJ whole genome shotgun (WGS) entry which is preliminary data.</text>
</comment>
<accession>A0A371HJ00</accession>
<gene>
    <name evidence="1" type="ORF">CR513_13730</name>
</gene>
<organism evidence="1 2">
    <name type="scientific">Mucuna pruriens</name>
    <name type="common">Velvet bean</name>
    <name type="synonym">Dolichos pruriens</name>
    <dbReference type="NCBI Taxonomy" id="157652"/>
    <lineage>
        <taxon>Eukaryota</taxon>
        <taxon>Viridiplantae</taxon>
        <taxon>Streptophyta</taxon>
        <taxon>Embryophyta</taxon>
        <taxon>Tracheophyta</taxon>
        <taxon>Spermatophyta</taxon>
        <taxon>Magnoliopsida</taxon>
        <taxon>eudicotyledons</taxon>
        <taxon>Gunneridae</taxon>
        <taxon>Pentapetalae</taxon>
        <taxon>rosids</taxon>
        <taxon>fabids</taxon>
        <taxon>Fabales</taxon>
        <taxon>Fabaceae</taxon>
        <taxon>Papilionoideae</taxon>
        <taxon>50 kb inversion clade</taxon>
        <taxon>NPAAA clade</taxon>
        <taxon>indigoferoid/millettioid clade</taxon>
        <taxon>Phaseoleae</taxon>
        <taxon>Mucuna</taxon>
    </lineage>
</organism>
<evidence type="ECO:0000313" key="2">
    <source>
        <dbReference type="Proteomes" id="UP000257109"/>
    </source>
</evidence>